<dbReference type="CDD" id="cd00093">
    <property type="entry name" value="HTH_XRE"/>
    <property type="match status" value="1"/>
</dbReference>
<dbReference type="GO" id="GO:0003677">
    <property type="term" value="F:DNA binding"/>
    <property type="evidence" value="ECO:0007669"/>
    <property type="project" value="InterPro"/>
</dbReference>
<accession>A0A1W6MIV8</accession>
<dbReference type="Pfam" id="PF01381">
    <property type="entry name" value="HTH_3"/>
    <property type="match status" value="1"/>
</dbReference>
<dbReference type="RefSeq" id="WP_085766299.1">
    <property type="nucleotide sequence ID" value="NZ_CP019344.1"/>
</dbReference>
<evidence type="ECO:0000313" key="2">
    <source>
        <dbReference type="EMBL" id="ARN77497.1"/>
    </source>
</evidence>
<reference evidence="2 3" key="1">
    <citation type="submission" date="2016-11" db="EMBL/GenBank/DDBJ databases">
        <title>Trade-off between light-utilization and light-protection in marine flavobacteria.</title>
        <authorList>
            <person name="Kumagai Y."/>
        </authorList>
    </citation>
    <scope>NUCLEOTIDE SEQUENCE [LARGE SCALE GENOMIC DNA]</scope>
    <source>
        <strain evidence="2 3">JCM 13191</strain>
    </source>
</reference>
<gene>
    <name evidence="2" type="ORF">BST97_05590</name>
</gene>
<proteinExistence type="predicted"/>
<feature type="domain" description="HTH cro/C1-type" evidence="1">
    <location>
        <begin position="8"/>
        <end position="62"/>
    </location>
</feature>
<dbReference type="OrthoDB" id="4762426at2"/>
<dbReference type="InterPro" id="IPR001387">
    <property type="entry name" value="Cro/C1-type_HTH"/>
</dbReference>
<dbReference type="SMART" id="SM00530">
    <property type="entry name" value="HTH_XRE"/>
    <property type="match status" value="1"/>
</dbReference>
<dbReference type="InterPro" id="IPR010982">
    <property type="entry name" value="Lambda_DNA-bd_dom_sf"/>
</dbReference>
<dbReference type="Proteomes" id="UP000193431">
    <property type="component" value="Chromosome"/>
</dbReference>
<evidence type="ECO:0000313" key="3">
    <source>
        <dbReference type="Proteomes" id="UP000193431"/>
    </source>
</evidence>
<evidence type="ECO:0000259" key="1">
    <source>
        <dbReference type="PROSITE" id="PS50943"/>
    </source>
</evidence>
<dbReference type="REBASE" id="200950">
    <property type="entry name" value="C.Nsp13191ORF5590P"/>
</dbReference>
<name>A0A1W6MIV8_9FLAO</name>
<dbReference type="AlphaFoldDB" id="A0A1W6MIV8"/>
<keyword evidence="3" id="KW-1185">Reference proteome</keyword>
<dbReference type="Gene3D" id="1.10.260.40">
    <property type="entry name" value="lambda repressor-like DNA-binding domains"/>
    <property type="match status" value="1"/>
</dbReference>
<sequence length="107" mass="12376">MASFGNYIKTHREEKGWSQTEFGAKVKINTPAVSKIENDHKKFPVGKLKLLAQLFELDYNQVKDLYFADKFAKEAFEYKCSDKIFKVAEDQSTYIKAINAKQGKLKF</sequence>
<dbReference type="PROSITE" id="PS50943">
    <property type="entry name" value="HTH_CROC1"/>
    <property type="match status" value="1"/>
</dbReference>
<dbReference type="STRING" id="331648.BST97_05590"/>
<protein>
    <submittedName>
        <fullName evidence="2">Transcriptional regulator</fullName>
    </submittedName>
</protein>
<organism evidence="2 3">
    <name type="scientific">Nonlabens spongiae</name>
    <dbReference type="NCBI Taxonomy" id="331648"/>
    <lineage>
        <taxon>Bacteria</taxon>
        <taxon>Pseudomonadati</taxon>
        <taxon>Bacteroidota</taxon>
        <taxon>Flavobacteriia</taxon>
        <taxon>Flavobacteriales</taxon>
        <taxon>Flavobacteriaceae</taxon>
        <taxon>Nonlabens</taxon>
    </lineage>
</organism>
<dbReference type="EMBL" id="CP019344">
    <property type="protein sequence ID" value="ARN77497.1"/>
    <property type="molecule type" value="Genomic_DNA"/>
</dbReference>
<dbReference type="SUPFAM" id="SSF47413">
    <property type="entry name" value="lambda repressor-like DNA-binding domains"/>
    <property type="match status" value="1"/>
</dbReference>